<accession>X1SSB0</accession>
<reference evidence="1" key="1">
    <citation type="journal article" date="2014" name="Front. Microbiol.">
        <title>High frequency of phylogenetically diverse reductive dehalogenase-homologous genes in deep subseafloor sedimentary metagenomes.</title>
        <authorList>
            <person name="Kawai M."/>
            <person name="Futagami T."/>
            <person name="Toyoda A."/>
            <person name="Takaki Y."/>
            <person name="Nishi S."/>
            <person name="Hori S."/>
            <person name="Arai W."/>
            <person name="Tsubouchi T."/>
            <person name="Morono Y."/>
            <person name="Uchiyama I."/>
            <person name="Ito T."/>
            <person name="Fujiyama A."/>
            <person name="Inagaki F."/>
            <person name="Takami H."/>
        </authorList>
    </citation>
    <scope>NUCLEOTIDE SEQUENCE</scope>
    <source>
        <strain evidence="1">Expedition CK06-06</strain>
    </source>
</reference>
<feature type="non-terminal residue" evidence="1">
    <location>
        <position position="1"/>
    </location>
</feature>
<evidence type="ECO:0000313" key="1">
    <source>
        <dbReference type="EMBL" id="GAI81996.1"/>
    </source>
</evidence>
<proteinExistence type="predicted"/>
<dbReference type="EMBL" id="BARW01008226">
    <property type="protein sequence ID" value="GAI81996.1"/>
    <property type="molecule type" value="Genomic_DNA"/>
</dbReference>
<protein>
    <submittedName>
        <fullName evidence="1">Uncharacterized protein</fullName>
    </submittedName>
</protein>
<organism evidence="1">
    <name type="scientific">marine sediment metagenome</name>
    <dbReference type="NCBI Taxonomy" id="412755"/>
    <lineage>
        <taxon>unclassified sequences</taxon>
        <taxon>metagenomes</taxon>
        <taxon>ecological metagenomes</taxon>
    </lineage>
</organism>
<name>X1SSB0_9ZZZZ</name>
<dbReference type="AlphaFoldDB" id="X1SSB0"/>
<sequence>AQGYVKGNVVTLMLGHILEPVWEGLKILRVNAKITVRFTEATAKIEINELRKGDGC</sequence>
<comment type="caution">
    <text evidence="1">The sequence shown here is derived from an EMBL/GenBank/DDBJ whole genome shotgun (WGS) entry which is preliminary data.</text>
</comment>
<gene>
    <name evidence="1" type="ORF">S12H4_16937</name>
</gene>